<dbReference type="InterPro" id="IPR050258">
    <property type="entry name" value="Leguminous_Lectin"/>
</dbReference>
<dbReference type="Gene3D" id="3.30.200.20">
    <property type="entry name" value="Phosphorylase Kinase, domain 1"/>
    <property type="match status" value="1"/>
</dbReference>
<keyword evidence="9" id="KW-1185">Reference proteome</keyword>
<evidence type="ECO:0000256" key="4">
    <source>
        <dbReference type="ARBA" id="ARBA00022734"/>
    </source>
</evidence>
<dbReference type="EMBL" id="JACGCM010001147">
    <property type="protein sequence ID" value="KAF6160925.1"/>
    <property type="molecule type" value="Genomic_DNA"/>
</dbReference>
<reference evidence="8 9" key="1">
    <citation type="journal article" date="2020" name="IScience">
        <title>Genome Sequencing of the Endangered Kingdonia uniflora (Circaeasteraceae, Ranunculales) Reveals Potential Mechanisms of Evolutionary Specialization.</title>
        <authorList>
            <person name="Sun Y."/>
            <person name="Deng T."/>
            <person name="Zhang A."/>
            <person name="Moore M.J."/>
            <person name="Landis J.B."/>
            <person name="Lin N."/>
            <person name="Zhang H."/>
            <person name="Zhang X."/>
            <person name="Huang J."/>
            <person name="Zhang X."/>
            <person name="Sun H."/>
            <person name="Wang H."/>
        </authorList>
    </citation>
    <scope>NUCLEOTIDE SEQUENCE [LARGE SCALE GENOMIC DNA]</scope>
    <source>
        <strain evidence="8">TB1705</strain>
        <tissue evidence="8">Leaf</tissue>
    </source>
</reference>
<accession>A0A7J7N183</accession>
<dbReference type="InterPro" id="IPR001220">
    <property type="entry name" value="Legume_lectin_dom"/>
</dbReference>
<feature type="signal peptide" evidence="6">
    <location>
        <begin position="1"/>
        <end position="21"/>
    </location>
</feature>
<keyword evidence="5" id="KW-0547">Nucleotide-binding</keyword>
<sequence length="396" mass="44005">MGSAGKLVIIFLLLFLTITTAKKPFKFDYESFNKTYPAPGTLNFTGDAGFTRGALQITPDTSNDRETYLQNKSGRVLLKKRFKLWEGDANSTAGKIASFNTSFDVNIYRQENTTPGEGFAFIIAPDLNIPAQSYGQYLGLTNASTDGNWTNHLIAIELDTVRQEFDPDDNHMGLNINSIKSNKVVSLASQGIEIAPVIGTNYTVWIQYNGTQKVIKVYMALQGKPMPKVPVLNESLNIRSILNQHSYFGFSASTGNLIQLNCVLKWNLTVEKLPEENDWLKIGLGAGIPGLVLLLVAAIGNTKGVQFKDLRRATNNFNEKMKLGQGGFGIVYKGVLAKENNMEIAVKKFSRGNIKGKDDFLAELIIINRLRHKHLVRLVSEFNLTYPFCLINLILN</sequence>
<dbReference type="Pfam" id="PF00139">
    <property type="entry name" value="Lectin_legB"/>
    <property type="match status" value="1"/>
</dbReference>
<dbReference type="InterPro" id="IPR011009">
    <property type="entry name" value="Kinase-like_dom_sf"/>
</dbReference>
<dbReference type="SUPFAM" id="SSF49899">
    <property type="entry name" value="Concanavalin A-like lectins/glucanases"/>
    <property type="match status" value="1"/>
</dbReference>
<comment type="similarity">
    <text evidence="2">In the N-terminal section; belongs to the leguminous lectin family.</text>
</comment>
<dbReference type="PROSITE" id="PS00107">
    <property type="entry name" value="PROTEIN_KINASE_ATP"/>
    <property type="match status" value="1"/>
</dbReference>
<evidence type="ECO:0000256" key="2">
    <source>
        <dbReference type="ARBA" id="ARBA00008536"/>
    </source>
</evidence>
<protein>
    <recommendedName>
        <fullName evidence="7">Protein kinase domain-containing protein</fullName>
    </recommendedName>
</protein>
<dbReference type="Gene3D" id="2.60.120.200">
    <property type="match status" value="1"/>
</dbReference>
<dbReference type="InterPro" id="IPR000719">
    <property type="entry name" value="Prot_kinase_dom"/>
</dbReference>
<evidence type="ECO:0000259" key="7">
    <source>
        <dbReference type="PROSITE" id="PS50011"/>
    </source>
</evidence>
<evidence type="ECO:0000313" key="9">
    <source>
        <dbReference type="Proteomes" id="UP000541444"/>
    </source>
</evidence>
<evidence type="ECO:0000256" key="6">
    <source>
        <dbReference type="SAM" id="SignalP"/>
    </source>
</evidence>
<keyword evidence="4" id="KW-0430">Lectin</keyword>
<dbReference type="Proteomes" id="UP000541444">
    <property type="component" value="Unassembled WGS sequence"/>
</dbReference>
<dbReference type="OrthoDB" id="1913956at2759"/>
<dbReference type="GO" id="GO:0030246">
    <property type="term" value="F:carbohydrate binding"/>
    <property type="evidence" value="ECO:0007669"/>
    <property type="project" value="UniProtKB-KW"/>
</dbReference>
<dbReference type="PANTHER" id="PTHR32401">
    <property type="entry name" value="CONCANAVALIN A-LIKE LECTIN FAMILY PROTEIN"/>
    <property type="match status" value="1"/>
</dbReference>
<keyword evidence="5" id="KW-0067">ATP-binding</keyword>
<evidence type="ECO:0000256" key="3">
    <source>
        <dbReference type="ARBA" id="ARBA00010217"/>
    </source>
</evidence>
<comment type="similarity">
    <text evidence="1">Belongs to the leguminous lectin family.</text>
</comment>
<gene>
    <name evidence="8" type="ORF">GIB67_025460</name>
</gene>
<feature type="binding site" evidence="5">
    <location>
        <position position="348"/>
    </location>
    <ligand>
        <name>ATP</name>
        <dbReference type="ChEBI" id="CHEBI:30616"/>
    </ligand>
</feature>
<dbReference type="AlphaFoldDB" id="A0A7J7N183"/>
<feature type="chain" id="PRO_5029464311" description="Protein kinase domain-containing protein" evidence="6">
    <location>
        <begin position="22"/>
        <end position="396"/>
    </location>
</feature>
<dbReference type="PANTHER" id="PTHR32401:SF48">
    <property type="entry name" value="LEGUME LECTIN DOMAIN-CONTAINING PROTEIN"/>
    <property type="match status" value="1"/>
</dbReference>
<dbReference type="PROSITE" id="PS50011">
    <property type="entry name" value="PROTEIN_KINASE_DOM"/>
    <property type="match status" value="1"/>
</dbReference>
<evidence type="ECO:0000256" key="5">
    <source>
        <dbReference type="PROSITE-ProRule" id="PRU10141"/>
    </source>
</evidence>
<feature type="domain" description="Protein kinase" evidence="7">
    <location>
        <begin position="317"/>
        <end position="396"/>
    </location>
</feature>
<dbReference type="InterPro" id="IPR013320">
    <property type="entry name" value="ConA-like_dom_sf"/>
</dbReference>
<keyword evidence="6" id="KW-0732">Signal</keyword>
<evidence type="ECO:0000313" key="8">
    <source>
        <dbReference type="EMBL" id="KAF6160925.1"/>
    </source>
</evidence>
<dbReference type="InterPro" id="IPR017441">
    <property type="entry name" value="Protein_kinase_ATP_BS"/>
</dbReference>
<dbReference type="Pfam" id="PF00069">
    <property type="entry name" value="Pkinase"/>
    <property type="match status" value="1"/>
</dbReference>
<evidence type="ECO:0000256" key="1">
    <source>
        <dbReference type="ARBA" id="ARBA00007606"/>
    </source>
</evidence>
<organism evidence="8 9">
    <name type="scientific">Kingdonia uniflora</name>
    <dbReference type="NCBI Taxonomy" id="39325"/>
    <lineage>
        <taxon>Eukaryota</taxon>
        <taxon>Viridiplantae</taxon>
        <taxon>Streptophyta</taxon>
        <taxon>Embryophyta</taxon>
        <taxon>Tracheophyta</taxon>
        <taxon>Spermatophyta</taxon>
        <taxon>Magnoliopsida</taxon>
        <taxon>Ranunculales</taxon>
        <taxon>Circaeasteraceae</taxon>
        <taxon>Kingdonia</taxon>
    </lineage>
</organism>
<comment type="caution">
    <text evidence="8">The sequence shown here is derived from an EMBL/GenBank/DDBJ whole genome shotgun (WGS) entry which is preliminary data.</text>
</comment>
<comment type="similarity">
    <text evidence="3">In the C-terminal section; belongs to the protein kinase superfamily. Ser/Thr protein kinase family.</text>
</comment>
<name>A0A7J7N183_9MAGN</name>
<proteinExistence type="inferred from homology"/>
<dbReference type="GO" id="GO:0005524">
    <property type="term" value="F:ATP binding"/>
    <property type="evidence" value="ECO:0007669"/>
    <property type="project" value="UniProtKB-UniRule"/>
</dbReference>
<dbReference type="CDD" id="cd06899">
    <property type="entry name" value="lectin_legume_LecRK_Arcelin_ConA"/>
    <property type="match status" value="1"/>
</dbReference>
<dbReference type="GO" id="GO:0004672">
    <property type="term" value="F:protein kinase activity"/>
    <property type="evidence" value="ECO:0007669"/>
    <property type="project" value="InterPro"/>
</dbReference>
<dbReference type="SUPFAM" id="SSF56112">
    <property type="entry name" value="Protein kinase-like (PK-like)"/>
    <property type="match status" value="1"/>
</dbReference>